<dbReference type="RefSeq" id="WP_280600282.1">
    <property type="nucleotide sequence ID" value="NZ_JARXRN010000020.1"/>
</dbReference>
<reference evidence="2 3" key="1">
    <citation type="submission" date="2023-04" db="EMBL/GenBank/DDBJ databases">
        <title>Luteimonas sp. M1R5S18.</title>
        <authorList>
            <person name="Sun J.-Q."/>
        </authorList>
    </citation>
    <scope>NUCLEOTIDE SEQUENCE [LARGE SCALE GENOMIC DNA]</scope>
    <source>
        <strain evidence="2 3">M1R5S18</strain>
    </source>
</reference>
<accession>A0ABT6JGT8</accession>
<organism evidence="2 3">
    <name type="scientific">Luteimonas rhizosphaericola</name>
    <dbReference type="NCBI Taxonomy" id="3042024"/>
    <lineage>
        <taxon>Bacteria</taxon>
        <taxon>Pseudomonadati</taxon>
        <taxon>Pseudomonadota</taxon>
        <taxon>Gammaproteobacteria</taxon>
        <taxon>Lysobacterales</taxon>
        <taxon>Lysobacteraceae</taxon>
        <taxon>Luteimonas</taxon>
    </lineage>
</organism>
<protein>
    <recommendedName>
        <fullName evidence="4">MxaK protein</fullName>
    </recommendedName>
</protein>
<evidence type="ECO:0000256" key="1">
    <source>
        <dbReference type="SAM" id="SignalP"/>
    </source>
</evidence>
<gene>
    <name evidence="2" type="ORF">QFW80_05090</name>
</gene>
<dbReference type="Proteomes" id="UP001156831">
    <property type="component" value="Unassembled WGS sequence"/>
</dbReference>
<name>A0ABT6JGT8_9GAMM</name>
<comment type="caution">
    <text evidence="2">The sequence shown here is derived from an EMBL/GenBank/DDBJ whole genome shotgun (WGS) entry which is preliminary data.</text>
</comment>
<feature type="chain" id="PRO_5045407874" description="MxaK protein" evidence="1">
    <location>
        <begin position="24"/>
        <end position="206"/>
    </location>
</feature>
<feature type="signal peptide" evidence="1">
    <location>
        <begin position="1"/>
        <end position="23"/>
    </location>
</feature>
<evidence type="ECO:0000313" key="3">
    <source>
        <dbReference type="Proteomes" id="UP001156831"/>
    </source>
</evidence>
<keyword evidence="3" id="KW-1185">Reference proteome</keyword>
<evidence type="ECO:0008006" key="4">
    <source>
        <dbReference type="Google" id="ProtNLM"/>
    </source>
</evidence>
<dbReference type="EMBL" id="JARXRN010000020">
    <property type="protein sequence ID" value="MDH5829893.1"/>
    <property type="molecule type" value="Genomic_DNA"/>
</dbReference>
<evidence type="ECO:0000313" key="2">
    <source>
        <dbReference type="EMBL" id="MDH5829893.1"/>
    </source>
</evidence>
<keyword evidence="1" id="KW-0732">Signal</keyword>
<proteinExistence type="predicted"/>
<sequence>MNHRHAATLLSVLAFCFAGPAFAVHPELAAIHEADQAARSEPAAIDWKTLAVEDRARRERVMQLLRAGEVKAAVDYYHAAMVYQHGQGLEDIRLAHALATVAMSLEPDEARYRWLVAASWDRIMTTQLQPQWYGTQFQSTPAGMFLYPVADGAVSDQDRRAMQVPTLDESRGRVAEMARMNGLEVDPAPPTIEQLREARRVPDRAP</sequence>